<accession>A0A4R3YCX9</accession>
<dbReference type="Proteomes" id="UP000305526">
    <property type="component" value="Unassembled WGS sequence"/>
</dbReference>
<dbReference type="EC" id="5.1.3.15" evidence="4"/>
<dbReference type="GO" id="GO:0030246">
    <property type="term" value="F:carbohydrate binding"/>
    <property type="evidence" value="ECO:0007669"/>
    <property type="project" value="UniProtKB-UniRule"/>
</dbReference>
<dbReference type="PANTHER" id="PTHR11122:SF13">
    <property type="entry name" value="GLUCOSE-6-PHOSPHATE 1-EPIMERASE"/>
    <property type="match status" value="1"/>
</dbReference>
<dbReference type="InterPro" id="IPR025532">
    <property type="entry name" value="G6P_1-epimerase"/>
</dbReference>
<dbReference type="InterPro" id="IPR014718">
    <property type="entry name" value="GH-type_carb-bd"/>
</dbReference>
<dbReference type="Pfam" id="PF01263">
    <property type="entry name" value="Aldose_epim"/>
    <property type="match status" value="1"/>
</dbReference>
<reference evidence="6 8" key="1">
    <citation type="submission" date="2019-03" db="EMBL/GenBank/DDBJ databases">
        <title>Genomic Encyclopedia of Type Strains, Phase IV (KMG-IV): sequencing the most valuable type-strain genomes for metagenomic binning, comparative biology and taxonomic classification.</title>
        <authorList>
            <person name="Goeker M."/>
        </authorList>
    </citation>
    <scope>NUCLEOTIDE SEQUENCE [LARGE SCALE GENOMIC DNA]</scope>
    <source>
        <strain evidence="6 8">DSM 28140</strain>
    </source>
</reference>
<gene>
    <name evidence="6" type="ORF">EDC16_10128</name>
    <name evidence="7" type="ORF">FHQ21_10675</name>
</gene>
<dbReference type="EMBL" id="VDGV01000108">
    <property type="protein sequence ID" value="TNG88926.1"/>
    <property type="molecule type" value="Genomic_DNA"/>
</dbReference>
<evidence type="ECO:0000256" key="3">
    <source>
        <dbReference type="ARBA" id="ARBA00023235"/>
    </source>
</evidence>
<dbReference type="AlphaFoldDB" id="A0A4R3YCX9"/>
<dbReference type="Proteomes" id="UP000294619">
    <property type="component" value="Unassembled WGS sequence"/>
</dbReference>
<organism evidence="6 8">
    <name type="scientific">Testudinibacter aquarius</name>
    <dbReference type="NCBI Taxonomy" id="1524974"/>
    <lineage>
        <taxon>Bacteria</taxon>
        <taxon>Pseudomonadati</taxon>
        <taxon>Pseudomonadota</taxon>
        <taxon>Gammaproteobacteria</taxon>
        <taxon>Pasteurellales</taxon>
        <taxon>Pasteurellaceae</taxon>
        <taxon>Testudinibacter</taxon>
    </lineage>
</organism>
<dbReference type="GO" id="GO:0005975">
    <property type="term" value="P:carbohydrate metabolic process"/>
    <property type="evidence" value="ECO:0007669"/>
    <property type="project" value="InterPro"/>
</dbReference>
<comment type="similarity">
    <text evidence="2 4">Belongs to the glucose-6-phosphate 1-epimerase family.</text>
</comment>
<dbReference type="EMBL" id="SMCP01000001">
    <property type="protein sequence ID" value="TCV89721.1"/>
    <property type="molecule type" value="Genomic_DNA"/>
</dbReference>
<comment type="catalytic activity">
    <reaction evidence="1">
        <text>alpha-D-glucose 6-phosphate = beta-D-glucose 6-phosphate</text>
        <dbReference type="Rhea" id="RHEA:16249"/>
        <dbReference type="ChEBI" id="CHEBI:58225"/>
        <dbReference type="ChEBI" id="CHEBI:58247"/>
        <dbReference type="EC" id="5.1.3.15"/>
    </reaction>
</comment>
<dbReference type="RefSeq" id="WP_132964183.1">
    <property type="nucleotide sequence ID" value="NZ_LEKL01000015.1"/>
</dbReference>
<evidence type="ECO:0000313" key="7">
    <source>
        <dbReference type="EMBL" id="TNG88926.1"/>
    </source>
</evidence>
<proteinExistence type="inferred from homology"/>
<keyword evidence="9" id="KW-1185">Reference proteome</keyword>
<evidence type="ECO:0000313" key="6">
    <source>
        <dbReference type="EMBL" id="TCV89721.1"/>
    </source>
</evidence>
<feature type="active site" evidence="5">
    <location>
        <position position="249"/>
    </location>
</feature>
<protein>
    <recommendedName>
        <fullName evidence="4">Putative glucose-6-phosphate 1-epimerase</fullName>
        <ecNumber evidence="4">5.1.3.15</ecNumber>
    </recommendedName>
</protein>
<dbReference type="SUPFAM" id="SSF74650">
    <property type="entry name" value="Galactose mutarotase-like"/>
    <property type="match status" value="1"/>
</dbReference>
<dbReference type="Gene3D" id="2.70.98.10">
    <property type="match status" value="1"/>
</dbReference>
<dbReference type="GO" id="GO:0047938">
    <property type="term" value="F:glucose-6-phosphate 1-epimerase activity"/>
    <property type="evidence" value="ECO:0007669"/>
    <property type="project" value="UniProtKB-UniRule"/>
</dbReference>
<evidence type="ECO:0000256" key="5">
    <source>
        <dbReference type="PIRSR" id="PIRSR016020-1"/>
    </source>
</evidence>
<sequence length="270" mass="30809">MSIRNKIRQLTPELSLYRYHQIPMLEITHAVGCAQIALQGAQLLSWKPHNQNQDVFWLSAVEPFISGNLIRGGVPLCYPWFGTAKSPIHGTARLRLWELSEYQLQAQKVRLTFSLFDDNQQLEAAITMIFSERCEIIFTHYGQQPAQVALHSYFHIGNIAHIDITGLTTPCFNAVSRQMENSPSIRRITASTDCIYTDNIGTNRIIDYHFNREIAITHHNATEIVLWNPWHTPMSAMQAQDYQNMICLETARLSQPLMTGEQISVSIIAK</sequence>
<dbReference type="CDD" id="cd09020">
    <property type="entry name" value="D-hex-6-P-epi_like"/>
    <property type="match status" value="1"/>
</dbReference>
<dbReference type="InterPro" id="IPR011013">
    <property type="entry name" value="Gal_mutarotase_sf_dom"/>
</dbReference>
<reference evidence="7 9" key="2">
    <citation type="submission" date="2019-05" db="EMBL/GenBank/DDBJ databases">
        <title>Pasteurellaceae isolates from reptiles.</title>
        <authorList>
            <person name="Bojesen A.M."/>
            <person name="Lund E."/>
        </authorList>
    </citation>
    <scope>NUCLEOTIDE SEQUENCE [LARGE SCALE GENOMIC DNA]</scope>
    <source>
        <strain evidence="7 9">ELNT2x</strain>
    </source>
</reference>
<dbReference type="InterPro" id="IPR008183">
    <property type="entry name" value="Aldose_1/G6P_1-epimerase"/>
</dbReference>
<dbReference type="PANTHER" id="PTHR11122">
    <property type="entry name" value="APOSPORY-ASSOCIATED PROTEIN C-RELATED"/>
    <property type="match status" value="1"/>
</dbReference>
<feature type="active site" evidence="5">
    <location>
        <position position="151"/>
    </location>
</feature>
<comment type="caution">
    <text evidence="6">The sequence shown here is derived from an EMBL/GenBank/DDBJ whole genome shotgun (WGS) entry which is preliminary data.</text>
</comment>
<evidence type="ECO:0000256" key="1">
    <source>
        <dbReference type="ARBA" id="ARBA00001096"/>
    </source>
</evidence>
<evidence type="ECO:0000256" key="2">
    <source>
        <dbReference type="ARBA" id="ARBA00005866"/>
    </source>
</evidence>
<dbReference type="PIRSF" id="PIRSF016020">
    <property type="entry name" value="PHexose_mutarotase"/>
    <property type="match status" value="1"/>
</dbReference>
<keyword evidence="3 4" id="KW-0413">Isomerase</keyword>
<evidence type="ECO:0000313" key="8">
    <source>
        <dbReference type="Proteomes" id="UP000294619"/>
    </source>
</evidence>
<evidence type="ECO:0000256" key="4">
    <source>
        <dbReference type="PIRNR" id="PIRNR016020"/>
    </source>
</evidence>
<name>A0A4R3YCX9_9PAST</name>
<evidence type="ECO:0000313" key="9">
    <source>
        <dbReference type="Proteomes" id="UP000305526"/>
    </source>
</evidence>